<dbReference type="GO" id="GO:0009103">
    <property type="term" value="P:lipopolysaccharide biosynthetic process"/>
    <property type="evidence" value="ECO:0007669"/>
    <property type="project" value="UniProtKB-KW"/>
</dbReference>
<dbReference type="InterPro" id="IPR037185">
    <property type="entry name" value="EmrE-like"/>
</dbReference>
<dbReference type="GO" id="GO:0005886">
    <property type="term" value="C:plasma membrane"/>
    <property type="evidence" value="ECO:0007669"/>
    <property type="project" value="UniProtKB-SubCell"/>
</dbReference>
<feature type="transmembrane region" description="Helical" evidence="13">
    <location>
        <begin position="33"/>
        <end position="57"/>
    </location>
</feature>
<evidence type="ECO:0000256" key="11">
    <source>
        <dbReference type="ARBA" id="ARBA00023098"/>
    </source>
</evidence>
<keyword evidence="6" id="KW-0997">Cell inner membrane</keyword>
<dbReference type="OrthoDB" id="9783707at2"/>
<comment type="similarity">
    <text evidence="2">Belongs to the EamA transporter family.</text>
</comment>
<keyword evidence="9" id="KW-0448">Lipopolysaccharide biosynthesis</keyword>
<feature type="transmembrane region" description="Helical" evidence="13">
    <location>
        <begin position="211"/>
        <end position="232"/>
    </location>
</feature>
<keyword evidence="10 13" id="KW-1133">Transmembrane helix</keyword>
<dbReference type="PANTHER" id="PTHR30561">
    <property type="entry name" value="SMR FAMILY PROTON-DEPENDENT DRUG EFFLUX TRANSPORTER SUGE"/>
    <property type="match status" value="1"/>
</dbReference>
<dbReference type="STRING" id="310781.SAMN05216259_10481"/>
<name>A0A1H0B7N4_9ACTN</name>
<evidence type="ECO:0000313" key="15">
    <source>
        <dbReference type="EMBL" id="SDN41611.1"/>
    </source>
</evidence>
<dbReference type="AlphaFoldDB" id="A0A1H0B7N4"/>
<evidence type="ECO:0000256" key="4">
    <source>
        <dbReference type="ARBA" id="ARBA00022475"/>
    </source>
</evidence>
<feature type="domain" description="EamA" evidence="14">
    <location>
        <begin position="150"/>
        <end position="283"/>
    </location>
</feature>
<feature type="transmembrane region" description="Helical" evidence="13">
    <location>
        <begin position="104"/>
        <end position="137"/>
    </location>
</feature>
<keyword evidence="3" id="KW-0813">Transport</keyword>
<keyword evidence="11" id="KW-0443">Lipid metabolism</keyword>
<dbReference type="RefSeq" id="WP_093783884.1">
    <property type="nucleotide sequence ID" value="NZ_FNIE01000004.1"/>
</dbReference>
<protein>
    <submittedName>
        <fullName evidence="15">EamA-like transporter family protein</fullName>
    </submittedName>
</protein>
<feature type="transmembrane region" description="Helical" evidence="13">
    <location>
        <begin position="149"/>
        <end position="166"/>
    </location>
</feature>
<evidence type="ECO:0000313" key="16">
    <source>
        <dbReference type="Proteomes" id="UP000199341"/>
    </source>
</evidence>
<evidence type="ECO:0000256" key="1">
    <source>
        <dbReference type="ARBA" id="ARBA00004651"/>
    </source>
</evidence>
<dbReference type="SUPFAM" id="SSF103481">
    <property type="entry name" value="Multidrug resistance efflux transporter EmrE"/>
    <property type="match status" value="2"/>
</dbReference>
<dbReference type="InterPro" id="IPR000390">
    <property type="entry name" value="Small_drug/metabolite_transptr"/>
</dbReference>
<dbReference type="EMBL" id="FNIE01000004">
    <property type="protein sequence ID" value="SDN41611.1"/>
    <property type="molecule type" value="Genomic_DNA"/>
</dbReference>
<accession>A0A1H0B7N4</accession>
<evidence type="ECO:0000256" key="3">
    <source>
        <dbReference type="ARBA" id="ARBA00022448"/>
    </source>
</evidence>
<evidence type="ECO:0000256" key="13">
    <source>
        <dbReference type="SAM" id="Phobius"/>
    </source>
</evidence>
<keyword evidence="8 13" id="KW-0812">Transmembrane</keyword>
<keyword evidence="5" id="KW-0444">Lipid biosynthesis</keyword>
<evidence type="ECO:0000256" key="6">
    <source>
        <dbReference type="ARBA" id="ARBA00022519"/>
    </source>
</evidence>
<gene>
    <name evidence="15" type="ORF">SAMN05216259_10481</name>
</gene>
<dbReference type="GO" id="GO:0022857">
    <property type="term" value="F:transmembrane transporter activity"/>
    <property type="evidence" value="ECO:0007669"/>
    <property type="project" value="InterPro"/>
</dbReference>
<reference evidence="15 16" key="1">
    <citation type="submission" date="2016-10" db="EMBL/GenBank/DDBJ databases">
        <authorList>
            <person name="de Groot N.N."/>
        </authorList>
    </citation>
    <scope>NUCLEOTIDE SEQUENCE [LARGE SCALE GENOMIC DNA]</scope>
    <source>
        <strain evidence="15 16">CGMCC 4.2022</strain>
    </source>
</reference>
<evidence type="ECO:0000256" key="7">
    <source>
        <dbReference type="ARBA" id="ARBA00022556"/>
    </source>
</evidence>
<evidence type="ECO:0000256" key="12">
    <source>
        <dbReference type="ARBA" id="ARBA00023136"/>
    </source>
</evidence>
<evidence type="ECO:0000256" key="8">
    <source>
        <dbReference type="ARBA" id="ARBA00022692"/>
    </source>
</evidence>
<dbReference type="InterPro" id="IPR000620">
    <property type="entry name" value="EamA_dom"/>
</dbReference>
<keyword evidence="4" id="KW-1003">Cell membrane</keyword>
<dbReference type="Proteomes" id="UP000199341">
    <property type="component" value="Unassembled WGS sequence"/>
</dbReference>
<dbReference type="PANTHER" id="PTHR30561:SF1">
    <property type="entry name" value="MULTIDRUG TRANSPORTER EMRE"/>
    <property type="match status" value="1"/>
</dbReference>
<organism evidence="15 16">
    <name type="scientific">Actinacidiphila guanduensis</name>
    <dbReference type="NCBI Taxonomy" id="310781"/>
    <lineage>
        <taxon>Bacteria</taxon>
        <taxon>Bacillati</taxon>
        <taxon>Actinomycetota</taxon>
        <taxon>Actinomycetes</taxon>
        <taxon>Kitasatosporales</taxon>
        <taxon>Streptomycetaceae</taxon>
        <taxon>Actinacidiphila</taxon>
    </lineage>
</organism>
<keyword evidence="16" id="KW-1185">Reference proteome</keyword>
<sequence>MQPGTAALVLVAAACHAVWNTASKYKRGDTVLFVWAYAIASAALFLPLGAVSVATGAQRLDWRLAAGCAVSAALHLTYSLTLQTGYDRAELGVVYPVARGTGPVLTMLGALLVLGEHITGTAAAGAGLVVGGILVVTGNPFGHRNPLPGIAWGAATGATIVAYTLWDSDSITALHLDPVAYYVGTMLLQTLILLPRGLARRRELAAEVRTDVVPILVIAVLSPVAYILVLVAMRSAPVALVAPLRESSIVLGSLLAWRLFDEGGLPRRLAGAVIVLAGIAAISL</sequence>
<dbReference type="Pfam" id="PF00892">
    <property type="entry name" value="EamA"/>
    <property type="match status" value="2"/>
</dbReference>
<feature type="domain" description="EamA" evidence="14">
    <location>
        <begin position="7"/>
        <end position="137"/>
    </location>
</feature>
<evidence type="ECO:0000256" key="5">
    <source>
        <dbReference type="ARBA" id="ARBA00022516"/>
    </source>
</evidence>
<evidence type="ECO:0000256" key="2">
    <source>
        <dbReference type="ARBA" id="ARBA00007362"/>
    </source>
</evidence>
<keyword evidence="7" id="KW-0441">Lipid A biosynthesis</keyword>
<comment type="subcellular location">
    <subcellularLocation>
        <location evidence="1">Cell membrane</location>
        <topology evidence="1">Multi-pass membrane protein</topology>
    </subcellularLocation>
</comment>
<evidence type="ECO:0000259" key="14">
    <source>
        <dbReference type="Pfam" id="PF00892"/>
    </source>
</evidence>
<evidence type="ECO:0000256" key="9">
    <source>
        <dbReference type="ARBA" id="ARBA00022985"/>
    </source>
</evidence>
<evidence type="ECO:0000256" key="10">
    <source>
        <dbReference type="ARBA" id="ARBA00022989"/>
    </source>
</evidence>
<feature type="transmembrane region" description="Helical" evidence="13">
    <location>
        <begin position="178"/>
        <end position="199"/>
    </location>
</feature>
<dbReference type="Gene3D" id="1.10.3730.20">
    <property type="match status" value="2"/>
</dbReference>
<proteinExistence type="inferred from homology"/>
<keyword evidence="12 13" id="KW-0472">Membrane</keyword>